<accession>A0ACD0NV59</accession>
<dbReference type="Proteomes" id="UP000245626">
    <property type="component" value="Unassembled WGS sequence"/>
</dbReference>
<proteinExistence type="predicted"/>
<name>A0ACD0NV59_9BASI</name>
<protein>
    <submittedName>
        <fullName evidence="1">Ctr-domain-containing protein</fullName>
    </submittedName>
</protein>
<dbReference type="EMBL" id="KZ820017">
    <property type="protein sequence ID" value="PWN49691.1"/>
    <property type="molecule type" value="Genomic_DNA"/>
</dbReference>
<organism evidence="1 2">
    <name type="scientific">Violaceomyces palustris</name>
    <dbReference type="NCBI Taxonomy" id="1673888"/>
    <lineage>
        <taxon>Eukaryota</taxon>
        <taxon>Fungi</taxon>
        <taxon>Dikarya</taxon>
        <taxon>Basidiomycota</taxon>
        <taxon>Ustilaginomycotina</taxon>
        <taxon>Ustilaginomycetes</taxon>
        <taxon>Violaceomycetales</taxon>
        <taxon>Violaceomycetaceae</taxon>
        <taxon>Violaceomyces</taxon>
    </lineage>
</organism>
<evidence type="ECO:0000313" key="2">
    <source>
        <dbReference type="Proteomes" id="UP000245626"/>
    </source>
</evidence>
<evidence type="ECO:0000313" key="1">
    <source>
        <dbReference type="EMBL" id="PWN49691.1"/>
    </source>
</evidence>
<gene>
    <name evidence="1" type="ORF">IE53DRAFT_388062</name>
</gene>
<reference evidence="1 2" key="1">
    <citation type="journal article" date="2018" name="Mol. Biol. Evol.">
        <title>Broad Genomic Sampling Reveals a Smut Pathogenic Ancestry of the Fungal Clade Ustilaginomycotina.</title>
        <authorList>
            <person name="Kijpornyongpan T."/>
            <person name="Mondo S.J."/>
            <person name="Barry K."/>
            <person name="Sandor L."/>
            <person name="Lee J."/>
            <person name="Lipzen A."/>
            <person name="Pangilinan J."/>
            <person name="LaButti K."/>
            <person name="Hainaut M."/>
            <person name="Henrissat B."/>
            <person name="Grigoriev I.V."/>
            <person name="Spatafora J.W."/>
            <person name="Aime M.C."/>
        </authorList>
    </citation>
    <scope>NUCLEOTIDE SEQUENCE [LARGE SCALE GENOMIC DNA]</scope>
    <source>
        <strain evidence="1 2">SA 807</strain>
    </source>
</reference>
<keyword evidence="2" id="KW-1185">Reference proteome</keyword>
<sequence length="203" mass="21770">MNHHGGGMDDGGGATCKISMLWNWTVQDACFLSSSWHIKNNGMFAASCIGVALLVVVLEGLRRLSKEYDQKIHLQFQEHALRQSRALLSSRSAEEEGSGGGSVNPGGDGLTLTFRYSPLQQLLRATLHAVTFGVAYIIMLLAMYFNGYIIISIIIGSGIGKFLCDWSLVKVRVGNPGSKPEATSAPKTTIGGSTMDEPTICCG</sequence>